<evidence type="ECO:0000256" key="1">
    <source>
        <dbReference type="SAM" id="MobiDB-lite"/>
    </source>
</evidence>
<organism evidence="2 3">
    <name type="scientific">Steinernema glaseri</name>
    <dbReference type="NCBI Taxonomy" id="37863"/>
    <lineage>
        <taxon>Eukaryota</taxon>
        <taxon>Metazoa</taxon>
        <taxon>Ecdysozoa</taxon>
        <taxon>Nematoda</taxon>
        <taxon>Chromadorea</taxon>
        <taxon>Rhabditida</taxon>
        <taxon>Tylenchina</taxon>
        <taxon>Panagrolaimomorpha</taxon>
        <taxon>Strongyloidoidea</taxon>
        <taxon>Steinernematidae</taxon>
        <taxon>Steinernema</taxon>
    </lineage>
</organism>
<feature type="compositionally biased region" description="Polar residues" evidence="1">
    <location>
        <begin position="148"/>
        <end position="157"/>
    </location>
</feature>
<dbReference type="WBParaSite" id="L893_g9286.t1">
    <property type="protein sequence ID" value="L893_g9286.t1"/>
    <property type="gene ID" value="L893_g9286"/>
</dbReference>
<feature type="region of interest" description="Disordered" evidence="1">
    <location>
        <begin position="139"/>
        <end position="160"/>
    </location>
</feature>
<name>A0A1I8AUA9_9BILA</name>
<feature type="region of interest" description="Disordered" evidence="1">
    <location>
        <begin position="303"/>
        <end position="328"/>
    </location>
</feature>
<sequence length="359" mass="40851">MSRQQSTSEEKARLEVLTNCLLHKVLRAETSDSVSRIARDAARTEDNEQAMFPTRHESKRQQESARTLEVVQRFLNRCRLRMALCQASEMFIKNHASVYAKHLFEESVNAEIIDAYEHETVRGILDELLARTVQENLATPVHEAEAGPSQQLAGSSRSRLENRPNEVARIELEKNFDLRTNVLIHRCWDFVHASYIAKAKLSLAPSEDECAFEFLLRVAIAHYHAHVHSKYGFSLSSLPAIPKFIELCLKDYLLKLNHMGDCNQPAKTVAKNFTKEVVLEEMRKAWKAILGRHPEEHARFEERMAEEKPKATVKVPTDPGAHGIGQRRGMTPSLHATSIHSMLSSVPHQCYNLSKLNDL</sequence>
<proteinExistence type="predicted"/>
<accession>A0A1I8AUA9</accession>
<protein>
    <submittedName>
        <fullName evidence="3">Uncharacterized protein</fullName>
    </submittedName>
</protein>
<dbReference type="AlphaFoldDB" id="A0A1I8AUA9"/>
<reference evidence="3" key="1">
    <citation type="submission" date="2016-11" db="UniProtKB">
        <authorList>
            <consortium name="WormBaseParasite"/>
        </authorList>
    </citation>
    <scope>IDENTIFICATION</scope>
</reference>
<evidence type="ECO:0000313" key="2">
    <source>
        <dbReference type="Proteomes" id="UP000095287"/>
    </source>
</evidence>
<evidence type="ECO:0000313" key="3">
    <source>
        <dbReference type="WBParaSite" id="L893_g9286.t1"/>
    </source>
</evidence>
<dbReference type="Proteomes" id="UP000095287">
    <property type="component" value="Unplaced"/>
</dbReference>
<keyword evidence="2" id="KW-1185">Reference proteome</keyword>